<gene>
    <name evidence="1" type="ORF">GPECTOR_6g544</name>
</gene>
<name>A0A150GUS2_GONPE</name>
<dbReference type="AlphaFoldDB" id="A0A150GUS2"/>
<dbReference type="EMBL" id="LSYV01000007">
    <property type="protein sequence ID" value="KXZ53627.1"/>
    <property type="molecule type" value="Genomic_DNA"/>
</dbReference>
<evidence type="ECO:0000313" key="1">
    <source>
        <dbReference type="EMBL" id="KXZ53627.1"/>
    </source>
</evidence>
<dbReference type="Proteomes" id="UP000075714">
    <property type="component" value="Unassembled WGS sequence"/>
</dbReference>
<sequence length="194" mass="21650">MHERLVEQAKQGVTVRKESWEKLFGHMRGTRQAQLALELMLADAAAREAAGWDWATHGYGQTAFQLVQAAAECGAPEVAEQLLERREELHLTLNKDLVPTLMRKVAAAMTPAGGRDADMDEQVEVVQRLYDKEAALRDTNSPEAAYELSRVLRRAENVGGVRALHSQIVKEGLPVRDGLVEDMVRWLAKRGVRV</sequence>
<reference evidence="2" key="1">
    <citation type="journal article" date="2016" name="Nat. Commun.">
        <title>The Gonium pectorale genome demonstrates co-option of cell cycle regulation during the evolution of multicellularity.</title>
        <authorList>
            <person name="Hanschen E.R."/>
            <person name="Marriage T.N."/>
            <person name="Ferris P.J."/>
            <person name="Hamaji T."/>
            <person name="Toyoda A."/>
            <person name="Fujiyama A."/>
            <person name="Neme R."/>
            <person name="Noguchi H."/>
            <person name="Minakuchi Y."/>
            <person name="Suzuki M."/>
            <person name="Kawai-Toyooka H."/>
            <person name="Smith D.R."/>
            <person name="Sparks H."/>
            <person name="Anderson J."/>
            <person name="Bakaric R."/>
            <person name="Luria V."/>
            <person name="Karger A."/>
            <person name="Kirschner M.W."/>
            <person name="Durand P.M."/>
            <person name="Michod R.E."/>
            <person name="Nozaki H."/>
            <person name="Olson B.J."/>
        </authorList>
    </citation>
    <scope>NUCLEOTIDE SEQUENCE [LARGE SCALE GENOMIC DNA]</scope>
    <source>
        <strain evidence="2">NIES-2863</strain>
    </source>
</reference>
<proteinExistence type="predicted"/>
<organism evidence="1 2">
    <name type="scientific">Gonium pectorale</name>
    <name type="common">Green alga</name>
    <dbReference type="NCBI Taxonomy" id="33097"/>
    <lineage>
        <taxon>Eukaryota</taxon>
        <taxon>Viridiplantae</taxon>
        <taxon>Chlorophyta</taxon>
        <taxon>core chlorophytes</taxon>
        <taxon>Chlorophyceae</taxon>
        <taxon>CS clade</taxon>
        <taxon>Chlamydomonadales</taxon>
        <taxon>Volvocaceae</taxon>
        <taxon>Gonium</taxon>
    </lineage>
</organism>
<dbReference type="OrthoDB" id="541901at2759"/>
<keyword evidence="2" id="KW-1185">Reference proteome</keyword>
<accession>A0A150GUS2</accession>
<protein>
    <submittedName>
        <fullName evidence="1">Uncharacterized protein</fullName>
    </submittedName>
</protein>
<comment type="caution">
    <text evidence="1">The sequence shown here is derived from an EMBL/GenBank/DDBJ whole genome shotgun (WGS) entry which is preliminary data.</text>
</comment>
<evidence type="ECO:0000313" key="2">
    <source>
        <dbReference type="Proteomes" id="UP000075714"/>
    </source>
</evidence>